<geneLocation type="plasmid" evidence="2">
    <name>paarc1-02</name>
</geneLocation>
<dbReference type="Proteomes" id="UP000258707">
    <property type="component" value="Plasmid pAArc1-02"/>
</dbReference>
<name>A0A346P9Q9_9EURY</name>
<evidence type="ECO:0000313" key="1">
    <source>
        <dbReference type="EMBL" id="AXR76254.1"/>
    </source>
</evidence>
<protein>
    <submittedName>
        <fullName evidence="1">Uncharacterized protein</fullName>
    </submittedName>
</protein>
<gene>
    <name evidence="1" type="ORF">AArc1_5053</name>
</gene>
<accession>A0A346P9Q9</accession>
<proteinExistence type="predicted"/>
<dbReference type="EMBL" id="CP024046">
    <property type="protein sequence ID" value="AXR76254.1"/>
    <property type="molecule type" value="Genomic_DNA"/>
</dbReference>
<dbReference type="KEGG" id="nan:AArc1_5053"/>
<evidence type="ECO:0000313" key="2">
    <source>
        <dbReference type="Proteomes" id="UP000258707"/>
    </source>
</evidence>
<reference evidence="1 2" key="1">
    <citation type="submission" date="2017-10" db="EMBL/GenBank/DDBJ databases">
        <title>Phenotypic and genomic properties of facultatively anaerobic sulfur-reducing natronoarchaea from hypersaline soda lakes.</title>
        <authorList>
            <person name="Sorokin D.Y."/>
            <person name="Kublanov I.V."/>
            <person name="Roman P."/>
            <person name="Sinninghe Damste J.S."/>
            <person name="Golyshin P.N."/>
            <person name="Rojo D."/>
            <person name="Ciordia S."/>
            <person name="Mena Md.C."/>
            <person name="Ferrer M."/>
            <person name="Messina E."/>
            <person name="Smedile F."/>
            <person name="La Spada G."/>
            <person name="La Cono V."/>
            <person name="Yakimov M.M."/>
        </authorList>
    </citation>
    <scope>NUCLEOTIDE SEQUENCE [LARGE SCALE GENOMIC DNA]</scope>
    <source>
        <strain evidence="1 2">AArc1</strain>
        <plasmid evidence="2">paarc1-02</plasmid>
    </source>
</reference>
<sequence>MADIVPCTKALHVNSSREFALTSFRFVGVDALQFVVTERVSVNRRADTCGPESTTFLLAVVDGYLNSRYNANQTG</sequence>
<organism evidence="1 2">
    <name type="scientific">Natrarchaeobaculum sulfurireducens</name>
    <dbReference type="NCBI Taxonomy" id="2044521"/>
    <lineage>
        <taxon>Archaea</taxon>
        <taxon>Methanobacteriati</taxon>
        <taxon>Methanobacteriota</taxon>
        <taxon>Stenosarchaea group</taxon>
        <taxon>Halobacteria</taxon>
        <taxon>Halobacteriales</taxon>
        <taxon>Natrialbaceae</taxon>
        <taxon>Natrarchaeobaculum</taxon>
    </lineage>
</organism>
<keyword evidence="1" id="KW-0614">Plasmid</keyword>
<dbReference type="AlphaFoldDB" id="A0A346P9Q9"/>